<feature type="domain" description="Hemocyanin middle" evidence="3">
    <location>
        <begin position="1549"/>
        <end position="1817"/>
    </location>
</feature>
<keyword evidence="7" id="KW-1185">Reference proteome</keyword>
<dbReference type="SUPFAM" id="SSF57501">
    <property type="entry name" value="Cystine-knot cytokines"/>
    <property type="match status" value="1"/>
</dbReference>
<dbReference type="PRINTS" id="PR00187">
    <property type="entry name" value="HAEMOCYANIN"/>
</dbReference>
<name>A0A4S2KEL9_9HYME</name>
<reference evidence="6 7" key="1">
    <citation type="journal article" date="2019" name="Philos. Trans. R. Soc. Lond., B, Biol. Sci.">
        <title>Ant behaviour and brain gene expression of defending hosts depend on the ecological success of the intruding social parasite.</title>
        <authorList>
            <person name="Kaur R."/>
            <person name="Stoldt M."/>
            <person name="Jongepier E."/>
            <person name="Feldmeyer B."/>
            <person name="Menzel F."/>
            <person name="Bornberg-Bauer E."/>
            <person name="Foitzik S."/>
        </authorList>
    </citation>
    <scope>NUCLEOTIDE SEQUENCE [LARGE SCALE GENOMIC DNA]</scope>
    <source>
        <tissue evidence="6">Whole body</tissue>
    </source>
</reference>
<dbReference type="InterPro" id="IPR014756">
    <property type="entry name" value="Ig_E-set"/>
</dbReference>
<evidence type="ECO:0000259" key="4">
    <source>
        <dbReference type="Pfam" id="PF03722"/>
    </source>
</evidence>
<dbReference type="Gene3D" id="1.20.1370.10">
    <property type="entry name" value="Hemocyanin, N-terminal domain"/>
    <property type="match status" value="3"/>
</dbReference>
<protein>
    <recommendedName>
        <fullName evidence="8">Arylphorin subunit alpha</fullName>
    </recommendedName>
</protein>
<evidence type="ECO:0000256" key="2">
    <source>
        <dbReference type="SAM" id="MobiDB-lite"/>
    </source>
</evidence>
<dbReference type="GO" id="GO:0005615">
    <property type="term" value="C:extracellular space"/>
    <property type="evidence" value="ECO:0007669"/>
    <property type="project" value="UniProtKB-ARBA"/>
</dbReference>
<evidence type="ECO:0000256" key="1">
    <source>
        <dbReference type="ARBA" id="ARBA00022761"/>
    </source>
</evidence>
<feature type="compositionally biased region" description="Polar residues" evidence="2">
    <location>
        <begin position="2370"/>
        <end position="2382"/>
    </location>
</feature>
<feature type="domain" description="Hemocyanin C-terminal" evidence="5">
    <location>
        <begin position="465"/>
        <end position="703"/>
    </location>
</feature>
<evidence type="ECO:0000259" key="3">
    <source>
        <dbReference type="Pfam" id="PF00372"/>
    </source>
</evidence>
<dbReference type="Pfam" id="PF03722">
    <property type="entry name" value="Hemocyanin_N"/>
    <property type="match status" value="3"/>
</dbReference>
<dbReference type="InterPro" id="IPR037020">
    <property type="entry name" value="Hemocyanin_C_sf"/>
</dbReference>
<feature type="domain" description="Hemocyanin C-terminal" evidence="5">
    <location>
        <begin position="1826"/>
        <end position="2061"/>
    </location>
</feature>
<sequence length="2626" mass="306281">MNRDIGYYYNGAILDEIRKLIVMLKELLLLALTALCMSDGFHLTSKTADMDFLHKQKKIYELMFFVKQSTLTDMEFFDIGRNYDIESNIDMYKDKLVVQEFLYLYKHGMMLSRNAIYSPYYEQHREEMKLLFKLFYYAQDFQTFYKTAAWARLYVNDGVFTSAFTIAVFYRPDCKYMRLPAPYEIYPNLYLDSAVIQQAHEIKMTRGLSTNVDTVDSYMIYANNSVYANYRGNFVKPYFDDESKLDYFIEDIALNSFYYYFRQVMPFWLDMKDFDIPKDFRGHYYHFFHKQLLGRYYLERMSNDLGDIEDFDWNKPFYPGYYSSLMYHNGIAMPQRSRHMNVPFYKYKYLKEIEALELRIMNAIDLGYAYDKNGKQVNIYTPEGLNILANLIEGNVDSCNRHFYGMYDALARDILGFNMDYKDKNMVIPSSLQCYSTSMRDPAFYRLYKRIMTYFFRYKKYMPYYTQNELILPGVKFDGVNIDKLTTYFDTCDTFINNALSVESFKEGMKLRVKARRHCLNYKPFVYRFNINSDKETKAVLKIFLGPAMGDVDNEKDISYLQEYYKYFVEMDKFVVTLRQGANTIERRSSDSVYTMPDMMSSDVFYKKLEKAVGGSEPFTYYEKLFAFPERLTLPKGKPEGMRFKMFFYLSPIDETKITTVDVPVFGKVMLDGKSFGFPLDRPMHPWKFFTPNMFFKDVHIYHTMENDALIALLLAAACLAHATQVPSHTADKTYLIKQKSIYELFWHVDQPTVYHPELYQKARSFSLEDNIASFTDQAAVTEFLQRWKHGMLPRGEVFYGSHPQYYKEAICLFRVLYSAKDFDTFYNTAVWARFHVNEHMYVYVLSIVVLHRPDTKNIRLPPIYEVVPHYFFNEDVLHKAYRIAMGDSQSGVKKTVGGVDYYYIPSNYTTWYMGGDEVSEQQKLSYFIEDIGLNAFYFVTIHDFPVWMNSVRYNMPQHIRGELYMFSHKQVLNRYYLERLSNDMGEISYVDVNKPVAPGYYPMMHHHNGLPFPQRPVGSEVPLHAHKHVQAIQDAHTRISDAIDKGYVIDAHGKHIDIYHTVDGFNHLGNAIQGNADSVNPAYYGRLDYFYRKVLGMGPVEVTKHMARPTAIELFTTSLRDPVIYGIYKNIVTYWMRYKEHLPSYTHEELAFPGVTIESVTVDKLLTFFDHFESLVSNAVSVRSHKEAQSMVIKARQYRLNHKPFTYHITVNSDKNVKAVVRIFLGPKYDVHGHELDMSENYMNFIEMDQWNVDLKPGTNKIERNSYESIYVVPDEVPSEVLYKKVVKAIEGGETFTYPGQLYGFPDRLVLPKGKKEGMPFKLFVSVSHLDETRAIKVTSPVWGPSVMDSRAMGYPLDRPVHTFNFTVPNFYTKDVLIYHKPAEELNLTFLMTILVVVAAISFSLVAADYNTVKIADKEFLLKQKKIYNLLYYISQPSLVNPSLYEEGRSYNIEANIDSYTNTAAVKNFLYLYEYGMLPRGELNSLYYPKLREETEALFRLFYYAKDFDIFYKTALWARIYINEMQFGEALYTAVMLRDDTKFLQLPPPYEMYPYGFFNSEVLEKAHHAKLFGKLDSNKFGGYDTYIIPANYSGWYVSREYDLEHKINYFTEDIGLNAFYFYLRQDYPFWLKGEEFGLQKNRGIDYLYGHKQLLSRYYLERLSNDIGRIEDFDWHNEFYVGYYPTMTYHNGLPMPQRPYWSKFPYYKYKYMKEIEDMESRVSAAIDSGFVLDATGKMINIYTPEGLNILGNILEGNVDSCNPDFYGSIDLFARKIFGYNLEPSTPYQIVPSALEFYSTSMRDPAFYRFYKRILSYYYRYKMHQKPYNKDEIVYPELKIESFVVDKLITYFDQFDTSINNGLMIDDAKEAERTLIKIRQYRLNHKPFSFHLAINAEKSMKAVIRIFLGPKYDIHHKLLDFAEYAKYFYEMDNWIVDLNAGANKIIRNSQACFFAIPDPEPSEILYKKVLKALDSSDSFSYAERIYGFPERLLLPKGKKEGMPFQIFVYVNPVEGEPIPYMSRVFGGYKFDNKPYGFPLDKPVSNFRYDGSNMLLKDIMIYHKDETELNIKRIMWRASTSSLDASLTNLIAMFSQQKLDTQNMNDFIWIDVADNIISPIDEKSTEALSYLPITLTKLIDKLATYNRVCDKLHTLGMSRRVEKMRRRKTYASMCIPWYFSSELLAPECVKEDSSVERYNASIHNSSEFSSERISANMILLCASSYSAEEKSKNTKPVANDNESTRTEEPPEGYYAFVESPNAEPPRVRPPPYIDSDKECYGSDKHGKGFVSIHNICGDLNKGYIPRNPMNQYVNGSSYPFALIKNHTLKFLSKALPILKADDSLPKVAKVHSLSQNSVDTDDEEKHGRSKRSSPLDSILPTDSNRNGRKFCENGSGVVCMLYKAIQGEPIASSASAIERRDEPSSVTSDYRRGERVPSQEKTEYTGPPTPCPAKVEYATPVFAKNYQGVWRYVVQIPYEGYFTQTIELTRCMQSRCHFLDGGCLSSPRWTSLLVAEIFYPDTFLEENQATAPGSSIGSGTRDPVAGSPPPVHDFQNYQQYLQKRASTGEARNSGGNSAQQHHCDGVDEMGCFQVRLYYDWFLVPGSCKCWRPDYFNRYVRRSGSNVEL</sequence>
<dbReference type="Pfam" id="PF00372">
    <property type="entry name" value="Hemocyanin_M"/>
    <property type="match status" value="3"/>
</dbReference>
<gene>
    <name evidence="6" type="ORF">DBV15_08815</name>
</gene>
<feature type="domain" description="Hemocyanin middle" evidence="3">
    <location>
        <begin position="863"/>
        <end position="1136"/>
    </location>
</feature>
<dbReference type="SUPFAM" id="SSF81296">
    <property type="entry name" value="E set domains"/>
    <property type="match status" value="3"/>
</dbReference>
<dbReference type="STRING" id="300112.A0A4S2KEL9"/>
<dbReference type="EMBL" id="QBLH01003003">
    <property type="protein sequence ID" value="TGZ46008.1"/>
    <property type="molecule type" value="Genomic_DNA"/>
</dbReference>
<feature type="domain" description="Hemocyanin middle" evidence="3">
    <location>
        <begin position="181"/>
        <end position="455"/>
    </location>
</feature>
<evidence type="ECO:0000313" key="7">
    <source>
        <dbReference type="Proteomes" id="UP000310200"/>
    </source>
</evidence>
<feature type="region of interest" description="Disordered" evidence="2">
    <location>
        <begin position="2349"/>
        <end position="2385"/>
    </location>
</feature>
<dbReference type="InterPro" id="IPR036697">
    <property type="entry name" value="Hemocyanin_N_sf"/>
</dbReference>
<comment type="caution">
    <text evidence="6">The sequence shown here is derived from an EMBL/GenBank/DDBJ whole genome shotgun (WGS) entry which is preliminary data.</text>
</comment>
<dbReference type="SUPFAM" id="SSF48050">
    <property type="entry name" value="Hemocyanin, N-terminal domain"/>
    <property type="match status" value="3"/>
</dbReference>
<dbReference type="InterPro" id="IPR013788">
    <property type="entry name" value="Hemocyanin/hexamerin"/>
</dbReference>
<dbReference type="Gene3D" id="2.10.90.10">
    <property type="entry name" value="Cystine-knot cytokines"/>
    <property type="match status" value="1"/>
</dbReference>
<dbReference type="InterPro" id="IPR005203">
    <property type="entry name" value="Hemocyanin_C"/>
</dbReference>
<dbReference type="Pfam" id="PF03723">
    <property type="entry name" value="Hemocyanin_C"/>
    <property type="match status" value="3"/>
</dbReference>
<organism evidence="6 7">
    <name type="scientific">Temnothorax longispinosus</name>
    <dbReference type="NCBI Taxonomy" id="300112"/>
    <lineage>
        <taxon>Eukaryota</taxon>
        <taxon>Metazoa</taxon>
        <taxon>Ecdysozoa</taxon>
        <taxon>Arthropoda</taxon>
        <taxon>Hexapoda</taxon>
        <taxon>Insecta</taxon>
        <taxon>Pterygota</taxon>
        <taxon>Neoptera</taxon>
        <taxon>Endopterygota</taxon>
        <taxon>Hymenoptera</taxon>
        <taxon>Apocrita</taxon>
        <taxon>Aculeata</taxon>
        <taxon>Formicoidea</taxon>
        <taxon>Formicidae</taxon>
        <taxon>Myrmicinae</taxon>
        <taxon>Temnothorax</taxon>
    </lineage>
</organism>
<evidence type="ECO:0000313" key="6">
    <source>
        <dbReference type="EMBL" id="TGZ46008.1"/>
    </source>
</evidence>
<dbReference type="Gene3D" id="1.10.1280.10">
    <property type="entry name" value="Di-copper center containing domain from catechol oxidase"/>
    <property type="match status" value="3"/>
</dbReference>
<keyword evidence="1" id="KW-0758">Storage protein</keyword>
<feature type="domain" description="Hemocyanin N-terminal" evidence="4">
    <location>
        <begin position="1421"/>
        <end position="1543"/>
    </location>
</feature>
<dbReference type="PANTHER" id="PTHR11511">
    <property type="entry name" value="LARVAL STORAGE PROTEIN/PHENOLOXIDASE"/>
    <property type="match status" value="1"/>
</dbReference>
<dbReference type="InterPro" id="IPR005204">
    <property type="entry name" value="Hemocyanin_N"/>
</dbReference>
<dbReference type="InterPro" id="IPR000896">
    <property type="entry name" value="Hemocyanin/hexamerin_mid_dom"/>
</dbReference>
<evidence type="ECO:0000259" key="5">
    <source>
        <dbReference type="Pfam" id="PF03723"/>
    </source>
</evidence>
<feature type="region of interest" description="Disordered" evidence="2">
    <location>
        <begin position="2229"/>
        <end position="2248"/>
    </location>
</feature>
<dbReference type="Gene3D" id="2.60.40.1520">
    <property type="entry name" value="Hemocyanin, C-terminal domain"/>
    <property type="match status" value="3"/>
</dbReference>
<feature type="domain" description="Hemocyanin C-terminal" evidence="5">
    <location>
        <begin position="1145"/>
        <end position="1381"/>
    </location>
</feature>
<feature type="region of interest" description="Disordered" evidence="2">
    <location>
        <begin position="2411"/>
        <end position="2447"/>
    </location>
</feature>
<dbReference type="InterPro" id="IPR029034">
    <property type="entry name" value="Cystine-knot_cytokine"/>
</dbReference>
<dbReference type="InterPro" id="IPR008922">
    <property type="entry name" value="Di-copper_centre_dom_sf"/>
</dbReference>
<dbReference type="GO" id="GO:0045735">
    <property type="term" value="F:nutrient reservoir activity"/>
    <property type="evidence" value="ECO:0007669"/>
    <property type="project" value="UniProtKB-KW"/>
</dbReference>
<dbReference type="PANTHER" id="PTHR11511:SF5">
    <property type="entry name" value="FAT-BODY PROTEIN 1-RELATED"/>
    <property type="match status" value="1"/>
</dbReference>
<evidence type="ECO:0008006" key="8">
    <source>
        <dbReference type="Google" id="ProtNLM"/>
    </source>
</evidence>
<proteinExistence type="predicted"/>
<feature type="compositionally biased region" description="Basic and acidic residues" evidence="2">
    <location>
        <begin position="2415"/>
        <end position="2441"/>
    </location>
</feature>
<dbReference type="SUPFAM" id="SSF48056">
    <property type="entry name" value="Di-copper centre-containing domain"/>
    <property type="match status" value="3"/>
</dbReference>
<feature type="domain" description="Hemocyanin N-terminal" evidence="4">
    <location>
        <begin position="736"/>
        <end position="858"/>
    </location>
</feature>
<dbReference type="Proteomes" id="UP000310200">
    <property type="component" value="Unassembled WGS sequence"/>
</dbReference>
<dbReference type="PROSITE" id="PS00210">
    <property type="entry name" value="HEMOCYANIN_2"/>
    <property type="match status" value="2"/>
</dbReference>
<accession>A0A4S2KEL9</accession>
<feature type="domain" description="Hemocyanin N-terminal" evidence="4">
    <location>
        <begin position="52"/>
        <end position="175"/>
    </location>
</feature>